<keyword evidence="6" id="KW-0732">Signal</keyword>
<evidence type="ECO:0000313" key="10">
    <source>
        <dbReference type="EMBL" id="CAK0819454.1"/>
    </source>
</evidence>
<comment type="catalytic activity">
    <reaction evidence="1">
        <text>Hydrolysis of terminal, non-reducing beta-D-glucosyl residues with release of beta-D-glucose.</text>
        <dbReference type="EC" id="3.2.1.21"/>
    </reaction>
</comment>
<dbReference type="Proteomes" id="UP001189429">
    <property type="component" value="Unassembled WGS sequence"/>
</dbReference>
<gene>
    <name evidence="10" type="ORF">PCOR1329_LOCUS21445</name>
</gene>
<evidence type="ECO:0000256" key="1">
    <source>
        <dbReference type="ARBA" id="ARBA00000448"/>
    </source>
</evidence>
<evidence type="ECO:0000256" key="9">
    <source>
        <dbReference type="SAM" id="MobiDB-lite"/>
    </source>
</evidence>
<feature type="compositionally biased region" description="Basic residues" evidence="9">
    <location>
        <begin position="173"/>
        <end position="183"/>
    </location>
</feature>
<evidence type="ECO:0000256" key="3">
    <source>
        <dbReference type="ARBA" id="ARBA00005336"/>
    </source>
</evidence>
<dbReference type="EMBL" id="CAUYUJ010007069">
    <property type="protein sequence ID" value="CAK0819454.1"/>
    <property type="molecule type" value="Genomic_DNA"/>
</dbReference>
<evidence type="ECO:0000256" key="5">
    <source>
        <dbReference type="ARBA" id="ARBA00022525"/>
    </source>
</evidence>
<evidence type="ECO:0000256" key="2">
    <source>
        <dbReference type="ARBA" id="ARBA00004613"/>
    </source>
</evidence>
<keyword evidence="7" id="KW-0378">Hydrolase</keyword>
<comment type="subcellular location">
    <subcellularLocation>
        <location evidence="2">Secreted</location>
    </subcellularLocation>
</comment>
<comment type="caution">
    <text evidence="10">The sequence shown here is derived from an EMBL/GenBank/DDBJ whole genome shotgun (WGS) entry which is preliminary data.</text>
</comment>
<dbReference type="InterPro" id="IPR036881">
    <property type="entry name" value="Glyco_hydro_3_C_sf"/>
</dbReference>
<feature type="compositionally biased region" description="Basic residues" evidence="9">
    <location>
        <begin position="221"/>
        <end position="237"/>
    </location>
</feature>
<evidence type="ECO:0000256" key="8">
    <source>
        <dbReference type="ARBA" id="ARBA00024983"/>
    </source>
</evidence>
<evidence type="ECO:0000256" key="7">
    <source>
        <dbReference type="ARBA" id="ARBA00022801"/>
    </source>
</evidence>
<evidence type="ECO:0000313" key="11">
    <source>
        <dbReference type="Proteomes" id="UP001189429"/>
    </source>
</evidence>
<keyword evidence="5" id="KW-0964">Secreted</keyword>
<comment type="similarity">
    <text evidence="3">Belongs to the glycosyl hydrolase 3 family.</text>
</comment>
<organism evidence="10 11">
    <name type="scientific">Prorocentrum cordatum</name>
    <dbReference type="NCBI Taxonomy" id="2364126"/>
    <lineage>
        <taxon>Eukaryota</taxon>
        <taxon>Sar</taxon>
        <taxon>Alveolata</taxon>
        <taxon>Dinophyceae</taxon>
        <taxon>Prorocentrales</taxon>
        <taxon>Prorocentraceae</taxon>
        <taxon>Prorocentrum</taxon>
    </lineage>
</organism>
<feature type="region of interest" description="Disordered" evidence="9">
    <location>
        <begin position="108"/>
        <end position="265"/>
    </location>
</feature>
<sequence length="265" mass="28472">MPGTGEHVYFDDGALGSQEDGVVDDAAKRVLAVIHRLNLTKSLKCSPPACEDQFMTDVTSDSHTAMARKLATESIVMLKNEGGVLPLSGATKVIAVCGQASIAEPFNPNGDGQGHGDWGQETTTPGAAAAMSWPRKLSMRSTASTARPRPRASMSSSPCRTALASARTGCRREGRRRFRRRRDHERGVQGPRQSEPGRWRRRARRGGGAGEQQYCGAHPGAGHRRHAVAQVGRRHPHALPGRAGERGQRGPRCCSGSTRPRGACR</sequence>
<evidence type="ECO:0000256" key="4">
    <source>
        <dbReference type="ARBA" id="ARBA00012744"/>
    </source>
</evidence>
<dbReference type="InterPro" id="IPR050288">
    <property type="entry name" value="Cellulose_deg_GH3"/>
</dbReference>
<accession>A0ABN9RJZ1</accession>
<comment type="function">
    <text evidence="8">Beta-glucosidases are one of a number of cellulolytic enzymes involved in the degradation of cellulosic biomass. Catalyzes the last step releasing glucose from the inhibitory cellobiose.</text>
</comment>
<proteinExistence type="inferred from homology"/>
<dbReference type="PANTHER" id="PTHR42715">
    <property type="entry name" value="BETA-GLUCOSIDASE"/>
    <property type="match status" value="1"/>
</dbReference>
<dbReference type="EC" id="3.2.1.21" evidence="4"/>
<dbReference type="PANTHER" id="PTHR42715:SF12">
    <property type="entry name" value="BETA-GLUCOSIDASE G-RELATED"/>
    <property type="match status" value="1"/>
</dbReference>
<feature type="compositionally biased region" description="Low complexity" evidence="9">
    <location>
        <begin position="140"/>
        <end position="158"/>
    </location>
</feature>
<name>A0ABN9RJZ1_9DINO</name>
<reference evidence="10" key="1">
    <citation type="submission" date="2023-10" db="EMBL/GenBank/DDBJ databases">
        <authorList>
            <person name="Chen Y."/>
            <person name="Shah S."/>
            <person name="Dougan E. K."/>
            <person name="Thang M."/>
            <person name="Chan C."/>
        </authorList>
    </citation>
    <scope>NUCLEOTIDE SEQUENCE [LARGE SCALE GENOMIC DNA]</scope>
</reference>
<evidence type="ECO:0000256" key="6">
    <source>
        <dbReference type="ARBA" id="ARBA00022729"/>
    </source>
</evidence>
<dbReference type="Gene3D" id="3.40.50.1700">
    <property type="entry name" value="Glycoside hydrolase family 3 C-terminal domain"/>
    <property type="match status" value="1"/>
</dbReference>
<protein>
    <recommendedName>
        <fullName evidence="4">beta-glucosidase</fullName>
        <ecNumber evidence="4">3.2.1.21</ecNumber>
    </recommendedName>
</protein>
<keyword evidence="11" id="KW-1185">Reference proteome</keyword>